<dbReference type="PANTHER" id="PTHR20837">
    <property type="entry name" value="CENTROSOMAL PROTEIN-RELATED"/>
    <property type="match status" value="1"/>
</dbReference>
<evidence type="ECO:0000259" key="2">
    <source>
        <dbReference type="PROSITE" id="PS50004"/>
    </source>
</evidence>
<feature type="region of interest" description="Disordered" evidence="1">
    <location>
        <begin position="546"/>
        <end position="582"/>
    </location>
</feature>
<evidence type="ECO:0000256" key="1">
    <source>
        <dbReference type="SAM" id="MobiDB-lite"/>
    </source>
</evidence>
<dbReference type="InterPro" id="IPR028928">
    <property type="entry name" value="CC2D2AN-C2"/>
</dbReference>
<gene>
    <name evidence="3" type="ORF">EHUX00137_LOCUS19644</name>
</gene>
<feature type="compositionally biased region" description="Acidic residues" evidence="1">
    <location>
        <begin position="130"/>
        <end position="148"/>
    </location>
</feature>
<feature type="compositionally biased region" description="Pro residues" evidence="1">
    <location>
        <begin position="81"/>
        <end position="94"/>
    </location>
</feature>
<sequence>MSGVRPSPSRTSTNLSASASSSPPPPPPPPSPPPPPPARAAARPGPASAAAPPSLPPSRAAAPRTLPPERGSSRSTEPRPRPPPPRPPTPPPPAAEAGASATTNDSPSQTGGRRRRKATPSSLQVPNQEEGADAQPEGEGEEAEEETRDEATEATPSSSPVQRRGRAPKAPGSPSRIQAMRSRLARGGAKQKGDDGDKKDDSADAAPAAPVAPVGDLTVRPAPLFTSGSKRAAEEAVLYTTAAHPRSFSPLRRRRTGLGGGTFDDGLYVAPLPAASARALQTLEARLAFAPGSKALADGAGVLLRQPDPVRPVRVLPSWLDAAGAEPSGGPFEVERRRPEKWGTSVAGTLASGGASPRVLQVSVGGIRLQDHRLFLREHELQSACRSLVARLEDAHERQLAQLHALKISELKEAVADLREQIGGGAGEGTTDAKLQSRLAALCTELLETRQLKDEQECAERLLARRLLKLWHALKAEREAQGFKSTRARMQFRLVGPSAIDEEAEALARELEEEVDERKLAHALAAQAAPGSDLDEDGIRAAIERRQQELRRPPGEGRLLPVYSELATPTPPEQLPQRERSRQREAAREVLYARLLVDGRAVCELGCGKLQPHDMSVRLEASIQLQLLTRPASLAVEVWQRRYGGLGDQLLGQVYLSMPETASPTMPHWQSYAFTASRPFQPLAGREGIHEALENALDGVQPLPRHVVSGEVEVSTAWTTRPADGRLSEAGAGAVGDLASGGALAVDPQQVLATVSPDELDPNAPTDAPLLSLMARIDRGSVSGIFRHLRNAAALQWSSSWAASDRFSLFQLRRKHPGKWAQLPPDEKAVPPRDSLIPPGMRQLLRPAAEFDDAVGRYDSDRVAQEKASRVKAWITQVRARHEAARASQRYVMDTQDYVREPLLEVEAAEINCSAFLKLLEPRRKLLPQRRLRKPVPGSDSTERKIEVVVQSGFDLPVRAPSNAQRGRPKTSLFVEVRFQGQRFTTDIKSGANPAWNTILELNLAAPGGDWSQQAIMNLSDEIAFNLYDKVHRTERDERDESQLTVREESRWLGGFALPFSTLYRNGKLEGSFPLDTMPPMLLGYEKDSESRSQAFVPASALRTFLTINPLLPPPKEEERERLTTHDAKMQEFAKEWVKTIARGERHVRVFAPGADGQKMLLCRFIRPQNPPSELIGNERQLLRYVSLVPFLDDAAMEGGALDVWNTSDSFLDLGAGDQEEHAILLCNYLLAMNKESYVVLGSGIPEGLTAYVLTIEGGSPRLWNACTGRTWEKDEFDRCSLTSVGAVFNQQNIWANVGPGEAPAEVQWNLSDEKLWKPFFGKGGFARPDVLPSAQLSTLEYHRTTEDFRSGIEREVYDALQREVEELRGFRPTDWNRSVNAKLKDLLKRFEQDVAGVKKLTAIEHDATLERVRASYHMVGLPINVTYTDRNAIIKRVRETNIFLADAKKIQFALSVYVHAYPNQVCSVWVYCASLEDLRAGSSSRSS</sequence>
<feature type="domain" description="C2" evidence="2">
    <location>
        <begin position="927"/>
        <end position="1073"/>
    </location>
</feature>
<protein>
    <recommendedName>
        <fullName evidence="2">C2 domain-containing protein</fullName>
    </recommendedName>
</protein>
<dbReference type="Gene3D" id="2.60.40.150">
    <property type="entry name" value="C2 domain"/>
    <property type="match status" value="1"/>
</dbReference>
<name>A0A7S3SGJ0_EMIHU</name>
<dbReference type="Pfam" id="PF15625">
    <property type="entry name" value="CC2D2AN-C2"/>
    <property type="match status" value="1"/>
</dbReference>
<dbReference type="Pfam" id="PF24656">
    <property type="entry name" value="CEPT76_peptidase"/>
    <property type="match status" value="1"/>
</dbReference>
<dbReference type="InterPro" id="IPR056288">
    <property type="entry name" value="CEP76_C"/>
</dbReference>
<feature type="compositionally biased region" description="Pro residues" evidence="1">
    <location>
        <begin position="22"/>
        <end position="38"/>
    </location>
</feature>
<dbReference type="GO" id="GO:1905515">
    <property type="term" value="P:non-motile cilium assembly"/>
    <property type="evidence" value="ECO:0007669"/>
    <property type="project" value="TreeGrafter"/>
</dbReference>
<dbReference type="GO" id="GO:0035869">
    <property type="term" value="C:ciliary transition zone"/>
    <property type="evidence" value="ECO:0007669"/>
    <property type="project" value="TreeGrafter"/>
</dbReference>
<dbReference type="InterPro" id="IPR035892">
    <property type="entry name" value="C2_domain_sf"/>
</dbReference>
<dbReference type="InterPro" id="IPR000008">
    <property type="entry name" value="C2_dom"/>
</dbReference>
<dbReference type="InterPro" id="IPR052434">
    <property type="entry name" value="Tectonic-like_complex_comp"/>
</dbReference>
<proteinExistence type="predicted"/>
<dbReference type="PANTHER" id="PTHR20837:SF0">
    <property type="entry name" value="COILED-COIL AND C2 DOMAIN-CONTAINING PROTEIN 2A"/>
    <property type="match status" value="1"/>
</dbReference>
<dbReference type="EMBL" id="HBIR01025540">
    <property type="protein sequence ID" value="CAE0552860.1"/>
    <property type="molecule type" value="Transcribed_RNA"/>
</dbReference>
<dbReference type="Pfam" id="PF00168">
    <property type="entry name" value="C2"/>
    <property type="match status" value="1"/>
</dbReference>
<feature type="compositionally biased region" description="Low complexity" evidence="1">
    <location>
        <begin position="204"/>
        <end position="216"/>
    </location>
</feature>
<feature type="compositionally biased region" description="Basic and acidic residues" evidence="1">
    <location>
        <begin position="191"/>
        <end position="202"/>
    </location>
</feature>
<feature type="compositionally biased region" description="Low complexity" evidence="1">
    <location>
        <begin position="39"/>
        <end position="75"/>
    </location>
</feature>
<feature type="compositionally biased region" description="Basic and acidic residues" evidence="1">
    <location>
        <begin position="546"/>
        <end position="555"/>
    </location>
</feature>
<dbReference type="InterPro" id="IPR056290">
    <property type="entry name" value="CEPT76/DRC7_peptidase-like_dom"/>
</dbReference>
<reference evidence="3" key="1">
    <citation type="submission" date="2021-01" db="EMBL/GenBank/DDBJ databases">
        <authorList>
            <person name="Corre E."/>
            <person name="Pelletier E."/>
            <person name="Niang G."/>
            <person name="Scheremetjew M."/>
            <person name="Finn R."/>
            <person name="Kale V."/>
            <person name="Holt S."/>
            <person name="Cochrane G."/>
            <person name="Meng A."/>
            <person name="Brown T."/>
            <person name="Cohen L."/>
        </authorList>
    </citation>
    <scope>NUCLEOTIDE SEQUENCE</scope>
    <source>
        <strain evidence="3">379</strain>
    </source>
</reference>
<evidence type="ECO:0000313" key="3">
    <source>
        <dbReference type="EMBL" id="CAE0552860.1"/>
    </source>
</evidence>
<accession>A0A7S3SGJ0</accession>
<dbReference type="GO" id="GO:1904491">
    <property type="term" value="P:protein localization to ciliary transition zone"/>
    <property type="evidence" value="ECO:0007669"/>
    <property type="project" value="TreeGrafter"/>
</dbReference>
<dbReference type="PROSITE" id="PS50004">
    <property type="entry name" value="C2"/>
    <property type="match status" value="1"/>
</dbReference>
<organism evidence="3">
    <name type="scientific">Emiliania huxleyi</name>
    <name type="common">Coccolithophore</name>
    <name type="synonym">Pontosphaera huxleyi</name>
    <dbReference type="NCBI Taxonomy" id="2903"/>
    <lineage>
        <taxon>Eukaryota</taxon>
        <taxon>Haptista</taxon>
        <taxon>Haptophyta</taxon>
        <taxon>Prymnesiophyceae</taxon>
        <taxon>Isochrysidales</taxon>
        <taxon>Noelaerhabdaceae</taxon>
        <taxon>Emiliania</taxon>
    </lineage>
</organism>
<dbReference type="Pfam" id="PF24652">
    <property type="entry name" value="CEP76_C"/>
    <property type="match status" value="1"/>
</dbReference>
<dbReference type="SUPFAM" id="SSF49562">
    <property type="entry name" value="C2 domain (Calcium/lipid-binding domain, CaLB)"/>
    <property type="match status" value="1"/>
</dbReference>
<feature type="region of interest" description="Disordered" evidence="1">
    <location>
        <begin position="1"/>
        <end position="224"/>
    </location>
</feature>